<dbReference type="InterPro" id="IPR016181">
    <property type="entry name" value="Acyl_CoA_acyltransferase"/>
</dbReference>
<dbReference type="SUPFAM" id="SSF55729">
    <property type="entry name" value="Acyl-CoA N-acyltransferases (Nat)"/>
    <property type="match status" value="1"/>
</dbReference>
<dbReference type="CDD" id="cd04301">
    <property type="entry name" value="NAT_SF"/>
    <property type="match status" value="1"/>
</dbReference>
<dbReference type="EMBL" id="JBEPLJ010000014">
    <property type="protein sequence ID" value="MET3587416.1"/>
    <property type="molecule type" value="Genomic_DNA"/>
</dbReference>
<evidence type="ECO:0000313" key="5">
    <source>
        <dbReference type="Proteomes" id="UP001549031"/>
    </source>
</evidence>
<evidence type="ECO:0000256" key="2">
    <source>
        <dbReference type="ARBA" id="ARBA00023315"/>
    </source>
</evidence>
<dbReference type="PANTHER" id="PTHR43800">
    <property type="entry name" value="PEPTIDYL-LYSINE N-ACETYLTRANSFERASE YJAB"/>
    <property type="match status" value="1"/>
</dbReference>
<comment type="caution">
    <text evidence="4">The sequence shown here is derived from an EMBL/GenBank/DDBJ whole genome shotgun (WGS) entry which is preliminary data.</text>
</comment>
<keyword evidence="1" id="KW-0808">Transferase</keyword>
<dbReference type="RefSeq" id="WP_247245289.1">
    <property type="nucleotide sequence ID" value="NZ_JALJRA010000014.1"/>
</dbReference>
<evidence type="ECO:0000256" key="1">
    <source>
        <dbReference type="ARBA" id="ARBA00022679"/>
    </source>
</evidence>
<dbReference type="Gene3D" id="3.40.630.30">
    <property type="match status" value="1"/>
</dbReference>
<protein>
    <submittedName>
        <fullName evidence="4">Ribosomal protein S18 acetylase RimI-like enzyme</fullName>
    </submittedName>
</protein>
<reference evidence="4 5" key="1">
    <citation type="submission" date="2024-06" db="EMBL/GenBank/DDBJ databases">
        <title>Genomic Encyclopedia of Type Strains, Phase IV (KMG-IV): sequencing the most valuable type-strain genomes for metagenomic binning, comparative biology and taxonomic classification.</title>
        <authorList>
            <person name="Goeker M."/>
        </authorList>
    </citation>
    <scope>NUCLEOTIDE SEQUENCE [LARGE SCALE GENOMIC DNA]</scope>
    <source>
        <strain evidence="4 5">DSM 105042</strain>
    </source>
</reference>
<dbReference type="PROSITE" id="PS51186">
    <property type="entry name" value="GNAT"/>
    <property type="match status" value="1"/>
</dbReference>
<organism evidence="4 5">
    <name type="scientific">Pseudorhizobium tarimense</name>
    <dbReference type="NCBI Taxonomy" id="1079109"/>
    <lineage>
        <taxon>Bacteria</taxon>
        <taxon>Pseudomonadati</taxon>
        <taxon>Pseudomonadota</taxon>
        <taxon>Alphaproteobacteria</taxon>
        <taxon>Hyphomicrobiales</taxon>
        <taxon>Rhizobiaceae</taxon>
        <taxon>Rhizobium/Agrobacterium group</taxon>
        <taxon>Pseudorhizobium</taxon>
    </lineage>
</organism>
<feature type="domain" description="N-acetyltransferase" evidence="3">
    <location>
        <begin position="4"/>
        <end position="154"/>
    </location>
</feature>
<proteinExistence type="predicted"/>
<dbReference type="Pfam" id="PF00583">
    <property type="entry name" value="Acetyltransf_1"/>
    <property type="match status" value="1"/>
</dbReference>
<gene>
    <name evidence="4" type="ORF">ABID21_003541</name>
</gene>
<evidence type="ECO:0000313" key="4">
    <source>
        <dbReference type="EMBL" id="MET3587416.1"/>
    </source>
</evidence>
<accession>A0ABV2HA66</accession>
<name>A0ABV2HA66_9HYPH</name>
<dbReference type="InterPro" id="IPR000182">
    <property type="entry name" value="GNAT_dom"/>
</dbReference>
<keyword evidence="2" id="KW-0012">Acyltransferase</keyword>
<dbReference type="PANTHER" id="PTHR43800:SF1">
    <property type="entry name" value="PEPTIDYL-LYSINE N-ACETYLTRANSFERASE YJAB"/>
    <property type="match status" value="1"/>
</dbReference>
<evidence type="ECO:0000259" key="3">
    <source>
        <dbReference type="PROSITE" id="PS51186"/>
    </source>
</evidence>
<sequence length="178" mass="20183">MTKRLIRLAQSEEAERLSAVERSAAQAFLHWPPFAWLAQFEGQAIERHLELMRAGTNWLATDDDEIVGFLSAEAIDRELHIWELSVALDHQRLGWGSALLRHALQAAQARGLEAVTLTTFRNVPWNGPFYERFGFRYLTPEDVGRRLIEILLNEAEHGLPPGERCAMRLSLGEPASAR</sequence>
<keyword evidence="5" id="KW-1185">Reference proteome</keyword>
<dbReference type="Proteomes" id="UP001549031">
    <property type="component" value="Unassembled WGS sequence"/>
</dbReference>